<dbReference type="AlphaFoldDB" id="A0A8W8HWA3"/>
<keyword evidence="2" id="KW-0547">Nucleotide-binding</keyword>
<keyword evidence="3 8" id="KW-0863">Zinc-finger</keyword>
<feature type="compositionally biased region" description="Basic and acidic residues" evidence="9">
    <location>
        <begin position="693"/>
        <end position="708"/>
    </location>
</feature>
<evidence type="ECO:0000256" key="7">
    <source>
        <dbReference type="ARBA" id="ARBA00022840"/>
    </source>
</evidence>
<evidence type="ECO:0000256" key="2">
    <source>
        <dbReference type="ARBA" id="ARBA00022741"/>
    </source>
</evidence>
<sequence>MTKADSFQALKKLPTKLADQLMPFQKDGIRYALEKNGRCLIADEMGLGKTLQALSVAYLYQSEWPLLIIVPSSLRFCWVEEIEKWFPDTSPEDIFMVQTGNDASGIQDAKIVIATYGLLSKATSRVVLQALTNQKFQVVIVDESHYIRNIKTASCKAIGPLIRAANRRILLSGTPSLSKPVELFSQIDAICPNKFGSWWTYTAHFCDAKIQHFGKIRKRNVDGACNLEELQKKLRDVLMIRRMKDDVLTQLPAKQRQQILFQLKDSQVSKDIQKTFHELKSSMKRDRCQVDTVLQTVANEGSSSNTLSLIQKLYQLSGEAKIGPAREYVAMLCDNKNLKFLVFAYHRAMMNGLQQTLMEHDVKFVRIDGDTKPSDRQLYVQQFQSDPDTRVAILSILAAGVGLTFTKATLVVFAEMYWTPGVLIQCEDRAHRIGQTRCVSIHYLVAKDTMDEWVWSAICRKTIVTTTALNGQKQLMKADKGDKYQVELLSTADVYKAPSAEEAVNTDFAAIFSSQQPKDQPSILDFINSGKKRKREDNCSMKKRKKHLNSSQNNDIVEIIDSDEEENTISETGNNSLCAEKERKPPNSMVDLMKKACKPKVKSKRLFFSKENGIQDEDDFVQNKKKFTKTSSKAVKKDELSESWGCTGCTFLNHADLPFCEICNTPKQKKSKSLNSSCDEEKENISEFPDNLGNEKDDSNYDNKEKNLPDLLDPLGNEKKACSEEDNSVSQCNNDYFNNEGLSESQSSHVTESQDSLDSTWNDVLPGANSNRNSIWNSKDKDNLANQKSFEKESPVKSKRRRTFFLETYTPSSKSSIDEDNHLSQDSVRSDLDSAVSQTTGTPGRYGDEESEMKTTDSEGEVASSGELTEEDVSFSQLSPQPNDTQVDGTEGVLDDTESTEDLDEMFDDDFDQEPHPPNEESAASKEKIIVRDISNVPVFKSFHFKCSAYTSRIYLYDENGAPLRANFVPLDVELNNQGNLPDLLLHPHNLRLVQKFLREWNSLTETKRRLIVKSSQLFDSPLVAYEALKSGKNITTVRHKTKEDIAAESLAKANLVQGGVRVVKRSHHSGSSLMQATTSDGIPICLNCSKPCDNELLDKETLKNSDSAWATRFCSQRCMDKYWIQTNSSYCRDQVYEAEHGVCQLCHLDAHSLYKQIRDTEDVQKRVDILHCSKFDKLNPKQKEAIVRNPVAGQFWHVDHIRPVWEGGGQCDIDNFRTLCVLCHQKVTAEQARKRATVRKLGAATGMADISAFFQPV</sequence>
<dbReference type="PROSITE" id="PS01358">
    <property type="entry name" value="ZF_RANBP2_1"/>
    <property type="match status" value="1"/>
</dbReference>
<dbReference type="CDD" id="cd18010">
    <property type="entry name" value="DEXHc_HARP_SMARCAL1"/>
    <property type="match status" value="1"/>
</dbReference>
<feature type="compositionally biased region" description="Basic and acidic residues" evidence="9">
    <location>
        <begin position="816"/>
        <end position="832"/>
    </location>
</feature>
<dbReference type="SUPFAM" id="SSF52540">
    <property type="entry name" value="P-loop containing nucleoside triphosphate hydrolases"/>
    <property type="match status" value="2"/>
</dbReference>
<evidence type="ECO:0000256" key="3">
    <source>
        <dbReference type="ARBA" id="ARBA00022771"/>
    </source>
</evidence>
<dbReference type="GO" id="GO:0005524">
    <property type="term" value="F:ATP binding"/>
    <property type="evidence" value="ECO:0007669"/>
    <property type="project" value="UniProtKB-KW"/>
</dbReference>
<dbReference type="Gene3D" id="3.40.50.300">
    <property type="entry name" value="P-loop containing nucleotide triphosphate hydrolases"/>
    <property type="match status" value="1"/>
</dbReference>
<evidence type="ECO:0000256" key="4">
    <source>
        <dbReference type="ARBA" id="ARBA00022801"/>
    </source>
</evidence>
<keyword evidence="6" id="KW-0862">Zinc</keyword>
<keyword evidence="7" id="KW-0067">ATP-binding</keyword>
<feature type="domain" description="RanBP2-type" evidence="10">
    <location>
        <begin position="637"/>
        <end position="669"/>
    </location>
</feature>
<feature type="compositionally biased region" description="Polar residues" evidence="9">
    <location>
        <begin position="728"/>
        <end position="777"/>
    </location>
</feature>
<feature type="compositionally biased region" description="Basic and acidic residues" evidence="9">
    <location>
        <begin position="778"/>
        <end position="796"/>
    </location>
</feature>
<dbReference type="OrthoDB" id="2801544at2759"/>
<evidence type="ECO:0000313" key="14">
    <source>
        <dbReference type="Proteomes" id="UP000005408"/>
    </source>
</evidence>
<dbReference type="InterPro" id="IPR002711">
    <property type="entry name" value="HNH"/>
</dbReference>
<dbReference type="Gene3D" id="3.40.50.10810">
    <property type="entry name" value="Tandem AAA-ATPase domain"/>
    <property type="match status" value="1"/>
</dbReference>
<dbReference type="GO" id="GO:0003676">
    <property type="term" value="F:nucleic acid binding"/>
    <property type="evidence" value="ECO:0007669"/>
    <property type="project" value="InterPro"/>
</dbReference>
<dbReference type="InterPro" id="IPR003615">
    <property type="entry name" value="HNH_nuc"/>
</dbReference>
<dbReference type="PROSITE" id="PS51192">
    <property type="entry name" value="HELICASE_ATP_BIND_1"/>
    <property type="match status" value="1"/>
</dbReference>
<evidence type="ECO:0000256" key="9">
    <source>
        <dbReference type="SAM" id="MobiDB-lite"/>
    </source>
</evidence>
<feature type="domain" description="Helicase ATP-binding" evidence="11">
    <location>
        <begin position="30"/>
        <end position="193"/>
    </location>
</feature>
<feature type="compositionally biased region" description="Polar residues" evidence="9">
    <location>
        <begin position="874"/>
        <end position="888"/>
    </location>
</feature>
<dbReference type="PROSITE" id="PS50199">
    <property type="entry name" value="ZF_RANBP2_2"/>
    <property type="match status" value="1"/>
</dbReference>
<dbReference type="OMA" id="GRDDQCV"/>
<dbReference type="Pfam" id="PF01844">
    <property type="entry name" value="HNH"/>
    <property type="match status" value="1"/>
</dbReference>
<protein>
    <recommendedName>
        <fullName evidence="15">Zinc finger Ran-binding domain-containing protein 3</fullName>
    </recommendedName>
</protein>
<reference evidence="13" key="1">
    <citation type="submission" date="2022-08" db="UniProtKB">
        <authorList>
            <consortium name="EnsemblMetazoa"/>
        </authorList>
    </citation>
    <scope>IDENTIFICATION</scope>
    <source>
        <strain evidence="13">05x7-T-G4-1.051#20</strain>
    </source>
</reference>
<feature type="compositionally biased region" description="Basic and acidic residues" evidence="9">
    <location>
        <begin position="913"/>
        <end position="927"/>
    </location>
</feature>
<keyword evidence="14" id="KW-1185">Reference proteome</keyword>
<dbReference type="InterPro" id="IPR001650">
    <property type="entry name" value="Helicase_C-like"/>
</dbReference>
<dbReference type="GO" id="GO:0004386">
    <property type="term" value="F:helicase activity"/>
    <property type="evidence" value="ECO:0007669"/>
    <property type="project" value="UniProtKB-KW"/>
</dbReference>
<dbReference type="InterPro" id="IPR000330">
    <property type="entry name" value="SNF2_N"/>
</dbReference>
<dbReference type="InterPro" id="IPR049730">
    <property type="entry name" value="SNF2/RAD54-like_C"/>
</dbReference>
<dbReference type="CDD" id="cd00085">
    <property type="entry name" value="HNHc"/>
    <property type="match status" value="1"/>
</dbReference>
<evidence type="ECO:0000259" key="12">
    <source>
        <dbReference type="PROSITE" id="PS51194"/>
    </source>
</evidence>
<feature type="region of interest" description="Disordered" evidence="9">
    <location>
        <begin position="907"/>
        <end position="927"/>
    </location>
</feature>
<evidence type="ECO:0000256" key="5">
    <source>
        <dbReference type="ARBA" id="ARBA00022806"/>
    </source>
</evidence>
<evidence type="ECO:0000313" key="13">
    <source>
        <dbReference type="EnsemblMetazoa" id="G11260.1:cds"/>
    </source>
</evidence>
<keyword evidence="1" id="KW-0479">Metal-binding</keyword>
<feature type="domain" description="Helicase C-terminal" evidence="12">
    <location>
        <begin position="308"/>
        <end position="484"/>
    </location>
</feature>
<feature type="region of interest" description="Disordered" evidence="9">
    <location>
        <begin position="811"/>
        <end position="895"/>
    </location>
</feature>
<evidence type="ECO:0000256" key="1">
    <source>
        <dbReference type="ARBA" id="ARBA00022723"/>
    </source>
</evidence>
<dbReference type="PROSITE" id="PS51194">
    <property type="entry name" value="HELICASE_CTER"/>
    <property type="match status" value="1"/>
</dbReference>
<feature type="compositionally biased region" description="Basic and acidic residues" evidence="9">
    <location>
        <begin position="846"/>
        <end position="857"/>
    </location>
</feature>
<dbReference type="Gene3D" id="2.30.30.380">
    <property type="entry name" value="Zn-finger domain of Sec23/24"/>
    <property type="match status" value="1"/>
</dbReference>
<keyword evidence="4" id="KW-0378">Hydrolase</keyword>
<dbReference type="SMART" id="SM00487">
    <property type="entry name" value="DEXDc"/>
    <property type="match status" value="1"/>
</dbReference>
<evidence type="ECO:0000256" key="6">
    <source>
        <dbReference type="ARBA" id="ARBA00022833"/>
    </source>
</evidence>
<dbReference type="InterPro" id="IPR036443">
    <property type="entry name" value="Znf_RanBP2_sf"/>
</dbReference>
<dbReference type="InterPro" id="IPR014001">
    <property type="entry name" value="Helicase_ATP-bd"/>
</dbReference>
<evidence type="ECO:0000259" key="11">
    <source>
        <dbReference type="PROSITE" id="PS51192"/>
    </source>
</evidence>
<dbReference type="SMART" id="SM00490">
    <property type="entry name" value="HELICc"/>
    <property type="match status" value="1"/>
</dbReference>
<evidence type="ECO:0008006" key="15">
    <source>
        <dbReference type="Google" id="ProtNLM"/>
    </source>
</evidence>
<dbReference type="GO" id="GO:0008270">
    <property type="term" value="F:zinc ion binding"/>
    <property type="evidence" value="ECO:0007669"/>
    <property type="project" value="UniProtKB-KW"/>
</dbReference>
<dbReference type="CDD" id="cd18793">
    <property type="entry name" value="SF2_C_SNF"/>
    <property type="match status" value="1"/>
</dbReference>
<dbReference type="SUPFAM" id="SSF90209">
    <property type="entry name" value="Ran binding protein zinc finger-like"/>
    <property type="match status" value="1"/>
</dbReference>
<proteinExistence type="predicted"/>
<dbReference type="InterPro" id="IPR001876">
    <property type="entry name" value="Znf_RanBP2"/>
</dbReference>
<dbReference type="InterPro" id="IPR027417">
    <property type="entry name" value="P-loop_NTPase"/>
</dbReference>
<dbReference type="GO" id="GO:0031297">
    <property type="term" value="P:replication fork processing"/>
    <property type="evidence" value="ECO:0007669"/>
    <property type="project" value="TreeGrafter"/>
</dbReference>
<dbReference type="Pfam" id="PF00176">
    <property type="entry name" value="SNF2-rel_dom"/>
    <property type="match status" value="1"/>
</dbReference>
<dbReference type="EnsemblMetazoa" id="G11260.1">
    <property type="protein sequence ID" value="G11260.1:cds"/>
    <property type="gene ID" value="G11260"/>
</dbReference>
<dbReference type="GO" id="GO:0016787">
    <property type="term" value="F:hydrolase activity"/>
    <property type="evidence" value="ECO:0007669"/>
    <property type="project" value="UniProtKB-KW"/>
</dbReference>
<keyword evidence="5" id="KW-0347">Helicase</keyword>
<dbReference type="GO" id="GO:0043596">
    <property type="term" value="C:nuclear replication fork"/>
    <property type="evidence" value="ECO:0007669"/>
    <property type="project" value="TreeGrafter"/>
</dbReference>
<dbReference type="GO" id="GO:0004520">
    <property type="term" value="F:DNA endonuclease activity"/>
    <property type="evidence" value="ECO:0007669"/>
    <property type="project" value="TreeGrafter"/>
</dbReference>
<dbReference type="Pfam" id="PF00271">
    <property type="entry name" value="Helicase_C"/>
    <property type="match status" value="1"/>
</dbReference>
<feature type="region of interest" description="Disordered" evidence="9">
    <location>
        <begin position="669"/>
        <end position="797"/>
    </location>
</feature>
<dbReference type="Proteomes" id="UP000005408">
    <property type="component" value="Unassembled WGS sequence"/>
</dbReference>
<evidence type="ECO:0000259" key="10">
    <source>
        <dbReference type="PROSITE" id="PS50199"/>
    </source>
</evidence>
<dbReference type="GO" id="GO:0006281">
    <property type="term" value="P:DNA repair"/>
    <property type="evidence" value="ECO:0007669"/>
    <property type="project" value="TreeGrafter"/>
</dbReference>
<name>A0A8W8HWA3_MAGGI</name>
<evidence type="ECO:0000256" key="8">
    <source>
        <dbReference type="PROSITE-ProRule" id="PRU00322"/>
    </source>
</evidence>
<accession>A0A8W8HWA3</accession>
<dbReference type="PANTHER" id="PTHR45766:SF3">
    <property type="entry name" value="DNA ANNEALING HELICASE AND ENDONUCLEASE ZRANB3"/>
    <property type="match status" value="1"/>
</dbReference>
<dbReference type="Gene3D" id="1.10.30.50">
    <property type="match status" value="1"/>
</dbReference>
<dbReference type="PANTHER" id="PTHR45766">
    <property type="entry name" value="DNA ANNEALING HELICASE AND ENDONUCLEASE ZRANB3 FAMILY MEMBER"/>
    <property type="match status" value="1"/>
</dbReference>
<organism evidence="13 14">
    <name type="scientific">Magallana gigas</name>
    <name type="common">Pacific oyster</name>
    <name type="synonym">Crassostrea gigas</name>
    <dbReference type="NCBI Taxonomy" id="29159"/>
    <lineage>
        <taxon>Eukaryota</taxon>
        <taxon>Metazoa</taxon>
        <taxon>Spiralia</taxon>
        <taxon>Lophotrochozoa</taxon>
        <taxon>Mollusca</taxon>
        <taxon>Bivalvia</taxon>
        <taxon>Autobranchia</taxon>
        <taxon>Pteriomorphia</taxon>
        <taxon>Ostreida</taxon>
        <taxon>Ostreoidea</taxon>
        <taxon>Ostreidae</taxon>
        <taxon>Magallana</taxon>
    </lineage>
</organism>
<dbReference type="SMART" id="SM00547">
    <property type="entry name" value="ZnF_RBZ"/>
    <property type="match status" value="1"/>
</dbReference>
<dbReference type="InterPro" id="IPR038718">
    <property type="entry name" value="SNF2-like_sf"/>
</dbReference>